<reference evidence="1" key="1">
    <citation type="submission" date="2022-10" db="EMBL/GenBank/DDBJ databases">
        <title>Culturing micro-colonial fungi from biological soil crusts in the Mojave desert and describing Neophaeococcomyces mojavensis, and introducing the new genera and species Taxawa tesnikishii.</title>
        <authorList>
            <person name="Kurbessoian T."/>
            <person name="Stajich J.E."/>
        </authorList>
    </citation>
    <scope>NUCLEOTIDE SEQUENCE</scope>
    <source>
        <strain evidence="1">JES_112</strain>
    </source>
</reference>
<proteinExistence type="predicted"/>
<protein>
    <submittedName>
        <fullName evidence="1">Uncharacterized protein</fullName>
    </submittedName>
</protein>
<keyword evidence="2" id="KW-1185">Reference proteome</keyword>
<organism evidence="1 2">
    <name type="scientific">Neophaeococcomyces mojaviensis</name>
    <dbReference type="NCBI Taxonomy" id="3383035"/>
    <lineage>
        <taxon>Eukaryota</taxon>
        <taxon>Fungi</taxon>
        <taxon>Dikarya</taxon>
        <taxon>Ascomycota</taxon>
        <taxon>Pezizomycotina</taxon>
        <taxon>Eurotiomycetes</taxon>
        <taxon>Chaetothyriomycetidae</taxon>
        <taxon>Chaetothyriales</taxon>
        <taxon>Chaetothyriales incertae sedis</taxon>
        <taxon>Neophaeococcomyces</taxon>
    </lineage>
</organism>
<dbReference type="EMBL" id="JAPDRQ010000107">
    <property type="protein sequence ID" value="KAJ9655013.1"/>
    <property type="molecule type" value="Genomic_DNA"/>
</dbReference>
<evidence type="ECO:0000313" key="1">
    <source>
        <dbReference type="EMBL" id="KAJ9655013.1"/>
    </source>
</evidence>
<comment type="caution">
    <text evidence="1">The sequence shown here is derived from an EMBL/GenBank/DDBJ whole genome shotgun (WGS) entry which is preliminary data.</text>
</comment>
<gene>
    <name evidence="1" type="ORF">H2198_006058</name>
</gene>
<accession>A0ACC3A3Y3</accession>
<evidence type="ECO:0000313" key="2">
    <source>
        <dbReference type="Proteomes" id="UP001172386"/>
    </source>
</evidence>
<sequence>MKQSLFSVLLGVSSFLSATGLAETIAEINGNRFISPYRNKDVKNVTGLVTAKGPDGFWIRSTRPDSDSRTSESLYIYDNSTVSRNLSTGSVISLNGRISEYRSSSTYIYLTELTRPSSVKVLTTGNKVVPVVIGSQNTTSPPTEQYTSLDKGDVFGLPNNSSQLSAANPILEPTKYGLDFWESLMGELVTVQKPVAIAKPNQYGDTWVVGDWKVSGRNSRGGLTLTLGDGNPEAIIIGDPLDGTNNPKSTKLGDTLGDITGVVYQAFGTYRILPLTKLSVTASKQPALPEPVSFKSDGTCKSLTIGDYNIENFAPNSTDIESRAEHIVKYLGSPDLVFLQEVQDNDGPTNDGVVDANSTLDVLVKAIQVAGGVEYVYVDIDPVNNEDGGQPGGNIRQAYLYNPEVLALFPGKQGSPTDAVQVIAGPSLSINPGRIEPNSTAWKDSRKPLAAHWLVKADNTTFFTINVHFTSKGGGTPIEGDARPPVNGGVDQRIQQANITADFIADILAKNQNSNIIMAGDCNEFAFVEPLKQLVANSGLVDLDEAANIDPVERYTYLFDMNSQELDHFFISKHIADQSPNVEHVHVNTWVSYADQISDHDPSVAQLNICPKVKRTECRAG</sequence>
<name>A0ACC3A3Y3_9EURO</name>
<dbReference type="Proteomes" id="UP001172386">
    <property type="component" value="Unassembled WGS sequence"/>
</dbReference>